<name>A0ABV6KLK7_9BACI</name>
<dbReference type="InterPro" id="IPR027417">
    <property type="entry name" value="P-loop_NTPase"/>
</dbReference>
<dbReference type="NCBIfam" id="NF006505">
    <property type="entry name" value="PRK08939.1"/>
    <property type="match status" value="1"/>
</dbReference>
<dbReference type="EMBL" id="JBHLUU010000015">
    <property type="protein sequence ID" value="MFC0474207.1"/>
    <property type="molecule type" value="Genomic_DNA"/>
</dbReference>
<reference evidence="2 3" key="1">
    <citation type="submission" date="2024-09" db="EMBL/GenBank/DDBJ databases">
        <authorList>
            <person name="Sun Q."/>
            <person name="Mori K."/>
        </authorList>
    </citation>
    <scope>NUCLEOTIDE SEQUENCE [LARGE SCALE GENOMIC DNA]</scope>
    <source>
        <strain evidence="2 3">CGMCC 1.9126</strain>
    </source>
</reference>
<keyword evidence="3" id="KW-1185">Reference proteome</keyword>
<feature type="domain" description="AAA+ ATPase" evidence="1">
    <location>
        <begin position="162"/>
        <end position="299"/>
    </location>
</feature>
<dbReference type="CDD" id="cd00009">
    <property type="entry name" value="AAA"/>
    <property type="match status" value="1"/>
</dbReference>
<dbReference type="Gene3D" id="3.40.50.300">
    <property type="entry name" value="P-loop containing nucleotide triphosphate hydrolases"/>
    <property type="match status" value="1"/>
</dbReference>
<dbReference type="RefSeq" id="WP_340904853.1">
    <property type="nucleotide sequence ID" value="NZ_JBHLUU010000015.1"/>
</dbReference>
<sequence>MERINDTLKKLSASSNFQERYERQKRQVMQHPDIREFIIKHSDILTSQMIERNLSKLYEYSTQCTECTECPSLEGCKNIMQGYQPQLVLVRGSIEIHYDRCPRKVMSDERRKSEKLIQSMYMPKEILHARFADLDMSGDYSGRIEAISLAEEFVENYNSSVKQKGLYFYGEFGVGKSYLLGAIANELAKKKVSSMIVYFPELIRELKGSIGDSTLNDKIEKVKREPVLMIDDIGAETVSSWARDEVLGTILQFRMLENLPTFFTSNFNFNELEHHLTYSQRGEEEKMKARRLLERIRYLAHPVQVDGPNRRK</sequence>
<dbReference type="Proteomes" id="UP001589738">
    <property type="component" value="Unassembled WGS sequence"/>
</dbReference>
<dbReference type="InterPro" id="IPR009928">
    <property type="entry name" value="DnaI_N"/>
</dbReference>
<dbReference type="InterPro" id="IPR002611">
    <property type="entry name" value="IstB_ATP-bd"/>
</dbReference>
<dbReference type="Pfam" id="PF01695">
    <property type="entry name" value="IstB_IS21"/>
    <property type="match status" value="1"/>
</dbReference>
<comment type="caution">
    <text evidence="2">The sequence shown here is derived from an EMBL/GenBank/DDBJ whole genome shotgun (WGS) entry which is preliminary data.</text>
</comment>
<dbReference type="PANTHER" id="PTHR30050:SF8">
    <property type="entry name" value="PRIMOSOMAL PROTEIN DNAI"/>
    <property type="match status" value="1"/>
</dbReference>
<evidence type="ECO:0000313" key="2">
    <source>
        <dbReference type="EMBL" id="MFC0474207.1"/>
    </source>
</evidence>
<dbReference type="SUPFAM" id="SSF52540">
    <property type="entry name" value="P-loop containing nucleoside triphosphate hydrolases"/>
    <property type="match status" value="1"/>
</dbReference>
<evidence type="ECO:0000259" key="1">
    <source>
        <dbReference type="SMART" id="SM00382"/>
    </source>
</evidence>
<accession>A0ABV6KLK7</accession>
<protein>
    <submittedName>
        <fullName evidence="2">Primosomal protein DnaI</fullName>
    </submittedName>
</protein>
<dbReference type="InterPro" id="IPR003593">
    <property type="entry name" value="AAA+_ATPase"/>
</dbReference>
<dbReference type="Pfam" id="PF07319">
    <property type="entry name" value="DnaI_N"/>
    <property type="match status" value="1"/>
</dbReference>
<organism evidence="2 3">
    <name type="scientific">Robertmurraya beringensis</name>
    <dbReference type="NCBI Taxonomy" id="641660"/>
    <lineage>
        <taxon>Bacteria</taxon>
        <taxon>Bacillati</taxon>
        <taxon>Bacillota</taxon>
        <taxon>Bacilli</taxon>
        <taxon>Bacillales</taxon>
        <taxon>Bacillaceae</taxon>
        <taxon>Robertmurraya</taxon>
    </lineage>
</organism>
<gene>
    <name evidence="2" type="primary">dnaI</name>
    <name evidence="2" type="ORF">ACFFHF_02710</name>
</gene>
<dbReference type="PANTHER" id="PTHR30050">
    <property type="entry name" value="CHROMOSOMAL REPLICATION INITIATOR PROTEIN DNAA"/>
    <property type="match status" value="1"/>
</dbReference>
<proteinExistence type="predicted"/>
<dbReference type="SMART" id="SM00382">
    <property type="entry name" value="AAA"/>
    <property type="match status" value="1"/>
</dbReference>
<evidence type="ECO:0000313" key="3">
    <source>
        <dbReference type="Proteomes" id="UP001589738"/>
    </source>
</evidence>